<comment type="cofactor">
    <cofactor evidence="1 12">
        <name>Zn(2+)</name>
        <dbReference type="ChEBI" id="CHEBI:29105"/>
    </cofactor>
</comment>
<comment type="catalytic activity">
    <reaction evidence="10">
        <text>2-deoxy-scyllo-inosamine + NAD(+) = 3-amino-2,3-dideoxy-scyllo-inosose + NADH + H(+)</text>
        <dbReference type="Rhea" id="RHEA:33883"/>
        <dbReference type="ChEBI" id="CHEBI:15378"/>
        <dbReference type="ChEBI" id="CHEBI:57540"/>
        <dbReference type="ChEBI" id="CHEBI:57945"/>
        <dbReference type="ChEBI" id="CHEBI:65002"/>
        <dbReference type="ChEBI" id="CHEBI:65003"/>
        <dbReference type="EC" id="1.1.1.329"/>
    </reaction>
</comment>
<keyword evidence="16" id="KW-1185">Reference proteome</keyword>
<dbReference type="InterPro" id="IPR036291">
    <property type="entry name" value="NAD(P)-bd_dom_sf"/>
</dbReference>
<organism evidence="15 16">
    <name type="scientific">Streptomyces boncukensis</name>
    <dbReference type="NCBI Taxonomy" id="2711219"/>
    <lineage>
        <taxon>Bacteria</taxon>
        <taxon>Bacillati</taxon>
        <taxon>Actinomycetota</taxon>
        <taxon>Actinomycetes</taxon>
        <taxon>Kitasatosporales</taxon>
        <taxon>Streptomycetaceae</taxon>
        <taxon>Streptomyces</taxon>
    </lineage>
</organism>
<dbReference type="Gene3D" id="3.90.180.10">
    <property type="entry name" value="Medium-chain alcohol dehydrogenases, catalytic domain"/>
    <property type="match status" value="1"/>
</dbReference>
<dbReference type="EC" id="1.1.1.329" evidence="8"/>
<dbReference type="Proteomes" id="UP000477722">
    <property type="component" value="Unassembled WGS sequence"/>
</dbReference>
<accession>A0A6G4X2N7</accession>
<proteinExistence type="inferred from homology"/>
<reference evidence="15 16" key="1">
    <citation type="submission" date="2020-02" db="EMBL/GenBank/DDBJ databases">
        <title>Whole-genome analyses of novel actinobacteria.</title>
        <authorList>
            <person name="Sahin N."/>
            <person name="Tatar D."/>
        </authorList>
    </citation>
    <scope>NUCLEOTIDE SEQUENCE [LARGE SCALE GENOMIC DNA]</scope>
    <source>
        <strain evidence="15 16">SB3404</strain>
    </source>
</reference>
<dbReference type="Gene3D" id="3.40.50.720">
    <property type="entry name" value="NAD(P)-binding Rossmann-like Domain"/>
    <property type="match status" value="1"/>
</dbReference>
<comment type="catalytic activity">
    <reaction evidence="11">
        <text>2-deoxy-scyllo-inosamine + NADP(+) = 3-amino-2,3-dideoxy-scyllo-inosose + NADPH + H(+)</text>
        <dbReference type="Rhea" id="RHEA:33879"/>
        <dbReference type="ChEBI" id="CHEBI:15378"/>
        <dbReference type="ChEBI" id="CHEBI:57783"/>
        <dbReference type="ChEBI" id="CHEBI:58349"/>
        <dbReference type="ChEBI" id="CHEBI:65002"/>
        <dbReference type="ChEBI" id="CHEBI:65003"/>
        <dbReference type="EC" id="1.1.1.329"/>
    </reaction>
</comment>
<comment type="function">
    <text evidence="5">Catalyzes the oxidation of 2-deoxy-scyllo-inosamine (DOIA) with NAD(+) or NADP(+), forming 3-amino-2,3-dideoxy-scyllo-inosose (amino-DOI).</text>
</comment>
<dbReference type="InterPro" id="IPR013149">
    <property type="entry name" value="ADH-like_C"/>
</dbReference>
<evidence type="ECO:0000313" key="15">
    <source>
        <dbReference type="EMBL" id="NGO71117.1"/>
    </source>
</evidence>
<evidence type="ECO:0000256" key="2">
    <source>
        <dbReference type="ARBA" id="ARBA00022723"/>
    </source>
</evidence>
<comment type="pathway">
    <text evidence="6">Metabolic intermediate biosynthesis; 2-deoxystreptamine biosynthesis; 2-deoxystreptamine from D-glucose 6-phosphate: step 3/4.</text>
</comment>
<sequence length="345" mass="35471">MRAARVTGPGSADLASVPVPPPAPGTLLVRVRYAGICGTDLEILHGTSPFLKDGRIALPHIFGHEWYGEVVAYADGADDGPLPPLGSLVAGRTMVPCHRCARCHAGHPQRCAALRETGLYGLQGGAADYARMPVDAVTPLPAGLPEPAGALVEPAVSVVEAFERAALRFDDRVAVIGTGTMGLLAVQFARRYAAEVHAVGIDGPGLELAARCGAHAVFRPGQAPEGGYSLVVEASGAAAAFPSALRLGERGARVAMVGVAQEPVSFVPGELSLQGFDILGIQHGIGHYDRTVALFEHGVFDAEPLLARTLPAAAVPDAFALLESGRGGPPKILLDFTGEAARGGG</sequence>
<evidence type="ECO:0000256" key="4">
    <source>
        <dbReference type="ARBA" id="ARBA00023002"/>
    </source>
</evidence>
<dbReference type="GO" id="GO:0016491">
    <property type="term" value="F:oxidoreductase activity"/>
    <property type="evidence" value="ECO:0007669"/>
    <property type="project" value="UniProtKB-KW"/>
</dbReference>
<gene>
    <name evidence="15" type="ORF">G5C65_22705</name>
</gene>
<dbReference type="InterPro" id="IPR002328">
    <property type="entry name" value="ADH_Zn_CS"/>
</dbReference>
<dbReference type="Pfam" id="PF00107">
    <property type="entry name" value="ADH_zinc_N"/>
    <property type="match status" value="1"/>
</dbReference>
<dbReference type="GO" id="GO:0008270">
    <property type="term" value="F:zinc ion binding"/>
    <property type="evidence" value="ECO:0007669"/>
    <property type="project" value="InterPro"/>
</dbReference>
<dbReference type="InterPro" id="IPR011032">
    <property type="entry name" value="GroES-like_sf"/>
</dbReference>
<feature type="domain" description="Alcohol dehydrogenase-like C-terminal" evidence="13">
    <location>
        <begin position="181"/>
        <end position="282"/>
    </location>
</feature>
<evidence type="ECO:0000256" key="1">
    <source>
        <dbReference type="ARBA" id="ARBA00001947"/>
    </source>
</evidence>
<dbReference type="PROSITE" id="PS00059">
    <property type="entry name" value="ADH_ZINC"/>
    <property type="match status" value="1"/>
</dbReference>
<evidence type="ECO:0000259" key="13">
    <source>
        <dbReference type="Pfam" id="PF00107"/>
    </source>
</evidence>
<evidence type="ECO:0000256" key="8">
    <source>
        <dbReference type="ARBA" id="ARBA00039102"/>
    </source>
</evidence>
<evidence type="ECO:0000256" key="12">
    <source>
        <dbReference type="RuleBase" id="RU361277"/>
    </source>
</evidence>
<keyword evidence="3 12" id="KW-0862">Zinc</keyword>
<comment type="caution">
    <text evidence="15">The sequence shown here is derived from an EMBL/GenBank/DDBJ whole genome shotgun (WGS) entry which is preliminary data.</text>
</comment>
<comment type="similarity">
    <text evidence="7">Belongs to the zinc-containing alcohol dehydrogenase family. DOIA dehydrogenase subfamily.</text>
</comment>
<keyword evidence="4" id="KW-0560">Oxidoreductase</keyword>
<dbReference type="AlphaFoldDB" id="A0A6G4X2N7"/>
<dbReference type="PANTHER" id="PTHR43401:SF2">
    <property type="entry name" value="L-THREONINE 3-DEHYDROGENASE"/>
    <property type="match status" value="1"/>
</dbReference>
<evidence type="ECO:0000256" key="6">
    <source>
        <dbReference type="ARBA" id="ARBA00037908"/>
    </source>
</evidence>
<evidence type="ECO:0000256" key="5">
    <source>
        <dbReference type="ARBA" id="ARBA00037678"/>
    </source>
</evidence>
<dbReference type="PANTHER" id="PTHR43401">
    <property type="entry name" value="L-THREONINE 3-DEHYDROGENASE"/>
    <property type="match status" value="1"/>
</dbReference>
<dbReference type="Pfam" id="PF08240">
    <property type="entry name" value="ADH_N"/>
    <property type="match status" value="1"/>
</dbReference>
<feature type="domain" description="Alcohol dehydrogenase-like N-terminal" evidence="14">
    <location>
        <begin position="24"/>
        <end position="141"/>
    </location>
</feature>
<dbReference type="SUPFAM" id="SSF50129">
    <property type="entry name" value="GroES-like"/>
    <property type="match status" value="1"/>
</dbReference>
<dbReference type="InterPro" id="IPR013154">
    <property type="entry name" value="ADH-like_N"/>
</dbReference>
<protein>
    <recommendedName>
        <fullName evidence="9">2-deoxy-scyllo-inosamine dehydrogenase</fullName>
        <ecNumber evidence="8">1.1.1.329</ecNumber>
    </recommendedName>
</protein>
<evidence type="ECO:0000256" key="3">
    <source>
        <dbReference type="ARBA" id="ARBA00022833"/>
    </source>
</evidence>
<dbReference type="SUPFAM" id="SSF51735">
    <property type="entry name" value="NAD(P)-binding Rossmann-fold domains"/>
    <property type="match status" value="1"/>
</dbReference>
<dbReference type="EMBL" id="JAAKZZ010000265">
    <property type="protein sequence ID" value="NGO71117.1"/>
    <property type="molecule type" value="Genomic_DNA"/>
</dbReference>
<evidence type="ECO:0000259" key="14">
    <source>
        <dbReference type="Pfam" id="PF08240"/>
    </source>
</evidence>
<dbReference type="InterPro" id="IPR050129">
    <property type="entry name" value="Zn_alcohol_dh"/>
</dbReference>
<evidence type="ECO:0000256" key="11">
    <source>
        <dbReference type="ARBA" id="ARBA00049085"/>
    </source>
</evidence>
<evidence type="ECO:0000256" key="7">
    <source>
        <dbReference type="ARBA" id="ARBA00038004"/>
    </source>
</evidence>
<keyword evidence="2 12" id="KW-0479">Metal-binding</keyword>
<name>A0A6G4X2N7_9ACTN</name>
<evidence type="ECO:0000256" key="10">
    <source>
        <dbReference type="ARBA" id="ARBA00048685"/>
    </source>
</evidence>
<evidence type="ECO:0000313" key="16">
    <source>
        <dbReference type="Proteomes" id="UP000477722"/>
    </source>
</evidence>
<evidence type="ECO:0000256" key="9">
    <source>
        <dbReference type="ARBA" id="ARBA00039387"/>
    </source>
</evidence>